<evidence type="ECO:0000313" key="2">
    <source>
        <dbReference type="Proteomes" id="UP001189624"/>
    </source>
</evidence>
<gene>
    <name evidence="1" type="ORF">AYBTSS11_LOCUS8954</name>
</gene>
<organism evidence="1 2">
    <name type="scientific">Sphenostylis stenocarpa</name>
    <dbReference type="NCBI Taxonomy" id="92480"/>
    <lineage>
        <taxon>Eukaryota</taxon>
        <taxon>Viridiplantae</taxon>
        <taxon>Streptophyta</taxon>
        <taxon>Embryophyta</taxon>
        <taxon>Tracheophyta</taxon>
        <taxon>Spermatophyta</taxon>
        <taxon>Magnoliopsida</taxon>
        <taxon>eudicotyledons</taxon>
        <taxon>Gunneridae</taxon>
        <taxon>Pentapetalae</taxon>
        <taxon>rosids</taxon>
        <taxon>fabids</taxon>
        <taxon>Fabales</taxon>
        <taxon>Fabaceae</taxon>
        <taxon>Papilionoideae</taxon>
        <taxon>50 kb inversion clade</taxon>
        <taxon>NPAAA clade</taxon>
        <taxon>indigoferoid/millettioid clade</taxon>
        <taxon>Phaseoleae</taxon>
        <taxon>Sphenostylis</taxon>
    </lineage>
</organism>
<protein>
    <submittedName>
        <fullName evidence="1">Uncharacterized protein</fullName>
    </submittedName>
</protein>
<evidence type="ECO:0000313" key="1">
    <source>
        <dbReference type="EMBL" id="CAJ1939106.1"/>
    </source>
</evidence>
<dbReference type="Proteomes" id="UP001189624">
    <property type="component" value="Chromosome 3"/>
</dbReference>
<reference evidence="1" key="1">
    <citation type="submission" date="2023-10" db="EMBL/GenBank/DDBJ databases">
        <authorList>
            <person name="Domelevo Entfellner J.-B."/>
        </authorList>
    </citation>
    <scope>NUCLEOTIDE SEQUENCE</scope>
</reference>
<keyword evidence="2" id="KW-1185">Reference proteome</keyword>
<accession>A0AA86ST34</accession>
<sequence length="111" mass="12398">MRNQSRANGSLHYLKPKLGHSLKLKFSGIYLAQLSSFGLLILSFSLEKPELLGAEPSPQNLLDSNQHLCTKDRPDELPLFDSWLDPVLVRPTSEGVLHFNMGVILTPFQPS</sequence>
<dbReference type="Gramene" id="rna-AYBTSS11_LOCUS8954">
    <property type="protein sequence ID" value="CAJ1939106.1"/>
    <property type="gene ID" value="gene-AYBTSS11_LOCUS8954"/>
</dbReference>
<dbReference type="AlphaFoldDB" id="A0AA86ST34"/>
<proteinExistence type="predicted"/>
<dbReference type="EMBL" id="OY731400">
    <property type="protein sequence ID" value="CAJ1939106.1"/>
    <property type="molecule type" value="Genomic_DNA"/>
</dbReference>
<name>A0AA86ST34_9FABA</name>